<evidence type="ECO:0000256" key="1">
    <source>
        <dbReference type="ARBA" id="ARBA00023157"/>
    </source>
</evidence>
<dbReference type="PANTHER" id="PTHR10157">
    <property type="entry name" value="DOPAMINE BETA HYDROXYLASE RELATED"/>
    <property type="match status" value="1"/>
</dbReference>
<keyword evidence="1" id="KW-1015">Disulfide bond</keyword>
<organism evidence="3 4">
    <name type="scientific">Jimgerdemannia flammicorona</name>
    <dbReference type="NCBI Taxonomy" id="994334"/>
    <lineage>
        <taxon>Eukaryota</taxon>
        <taxon>Fungi</taxon>
        <taxon>Fungi incertae sedis</taxon>
        <taxon>Mucoromycota</taxon>
        <taxon>Mucoromycotina</taxon>
        <taxon>Endogonomycetes</taxon>
        <taxon>Endogonales</taxon>
        <taxon>Endogonaceae</taxon>
        <taxon>Jimgerdemannia</taxon>
    </lineage>
</organism>
<reference evidence="3 4" key="1">
    <citation type="journal article" date="2018" name="New Phytol.">
        <title>Phylogenomics of Endogonaceae and evolution of mycorrhizas within Mucoromycota.</title>
        <authorList>
            <person name="Chang Y."/>
            <person name="Desiro A."/>
            <person name="Na H."/>
            <person name="Sandor L."/>
            <person name="Lipzen A."/>
            <person name="Clum A."/>
            <person name="Barry K."/>
            <person name="Grigoriev I.V."/>
            <person name="Martin F.M."/>
            <person name="Stajich J.E."/>
            <person name="Smith M.E."/>
            <person name="Bonito G."/>
            <person name="Spatafora J.W."/>
        </authorList>
    </citation>
    <scope>NUCLEOTIDE SEQUENCE [LARGE SCALE GENOMIC DNA]</scope>
    <source>
        <strain evidence="3 4">GMNB39</strain>
    </source>
</reference>
<evidence type="ECO:0000313" key="4">
    <source>
        <dbReference type="Proteomes" id="UP000268093"/>
    </source>
</evidence>
<dbReference type="InterPro" id="IPR014784">
    <property type="entry name" value="Cu2_ascorb_mOase-like_C"/>
</dbReference>
<comment type="caution">
    <text evidence="3">The sequence shown here is derived from an EMBL/GenBank/DDBJ whole genome shotgun (WGS) entry which is preliminary data.</text>
</comment>
<gene>
    <name evidence="3" type="ORF">BC936DRAFT_143961</name>
</gene>
<dbReference type="OrthoDB" id="19261at2759"/>
<dbReference type="InterPro" id="IPR036939">
    <property type="entry name" value="Cu2_ascorb_mOase_N_sf"/>
</dbReference>
<dbReference type="GO" id="GO:0005507">
    <property type="term" value="F:copper ion binding"/>
    <property type="evidence" value="ECO:0007669"/>
    <property type="project" value="InterPro"/>
</dbReference>
<keyword evidence="4" id="KW-1185">Reference proteome</keyword>
<dbReference type="Gene3D" id="2.60.120.310">
    <property type="entry name" value="Copper type II, ascorbate-dependent monooxygenase, N-terminal domain"/>
    <property type="match status" value="1"/>
</dbReference>
<dbReference type="Proteomes" id="UP000268093">
    <property type="component" value="Unassembled WGS sequence"/>
</dbReference>
<evidence type="ECO:0000313" key="3">
    <source>
        <dbReference type="EMBL" id="RUP48800.1"/>
    </source>
</evidence>
<accession>A0A433DD63</accession>
<name>A0A433DD63_9FUNG</name>
<sequence>MAYGEQKDVGYHGGNRHTFSVTFWEEEKEEEVWESMVVEGSQEDLSEAKSAKEERIFDYEYANTPTPILAHETIYMCTGFEFNPPHPTNASLLATGHIVEFRPIIDPATMPYKYGWQADGGRTNRFDIMDVCPIMVYGMVLLFFHGVRQLDSLHVPYLSVLNSTGWAIGSGPLIFPPVAGLPFGDPSDPFDTHHLLLQVHYDNQMPERTPAGLHDTLGLVIRYTFDKRQHDTAIIRLGDGMVRGNPMPFGMEGKRRELEYTCPGECTSLWPWDITVFASSLHMHKYGHQMWSSITSPATDPDVVTTTTNLDRTDFYEFEFRHVSHIHKVIKRGDRLNVYCVYDTSQNLFPHIRLNDTKVSFGG</sequence>
<proteinExistence type="predicted"/>
<dbReference type="AlphaFoldDB" id="A0A433DD63"/>
<dbReference type="PANTHER" id="PTHR10157:SF23">
    <property type="entry name" value="MOXD1 HOMOLOG 1"/>
    <property type="match status" value="1"/>
</dbReference>
<feature type="domain" description="Copper type II ascorbate-dependent monooxygenase C-terminal" evidence="2">
    <location>
        <begin position="253"/>
        <end position="346"/>
    </location>
</feature>
<dbReference type="InterPro" id="IPR024548">
    <property type="entry name" value="Cu2_monoox_C"/>
</dbReference>
<protein>
    <recommendedName>
        <fullName evidence="2">Copper type II ascorbate-dependent monooxygenase C-terminal domain-containing protein</fullName>
    </recommendedName>
</protein>
<evidence type="ECO:0000259" key="2">
    <source>
        <dbReference type="Pfam" id="PF03712"/>
    </source>
</evidence>
<dbReference type="InterPro" id="IPR000945">
    <property type="entry name" value="DBH-like"/>
</dbReference>
<dbReference type="GO" id="GO:0004500">
    <property type="term" value="F:dopamine beta-monooxygenase activity"/>
    <property type="evidence" value="ECO:0007669"/>
    <property type="project" value="InterPro"/>
</dbReference>
<dbReference type="EMBL" id="RBNI01002959">
    <property type="protein sequence ID" value="RUP48800.1"/>
    <property type="molecule type" value="Genomic_DNA"/>
</dbReference>
<dbReference type="InterPro" id="IPR008977">
    <property type="entry name" value="PHM/PNGase_F_dom_sf"/>
</dbReference>
<dbReference type="Pfam" id="PF03712">
    <property type="entry name" value="Cu2_monoox_C"/>
    <property type="match status" value="1"/>
</dbReference>
<dbReference type="SUPFAM" id="SSF49742">
    <property type="entry name" value="PHM/PNGase F"/>
    <property type="match status" value="2"/>
</dbReference>
<dbReference type="Gene3D" id="2.60.120.230">
    <property type="match status" value="1"/>
</dbReference>